<feature type="non-terminal residue" evidence="1">
    <location>
        <position position="1"/>
    </location>
</feature>
<comment type="caution">
    <text evidence="1">The sequence shown here is derived from an EMBL/GenBank/DDBJ whole genome shotgun (WGS) entry which is preliminary data.</text>
</comment>
<name>A0A813H2I6_POLGL</name>
<dbReference type="Proteomes" id="UP000654075">
    <property type="component" value="Unassembled WGS sequence"/>
</dbReference>
<organism evidence="1 2">
    <name type="scientific">Polarella glacialis</name>
    <name type="common">Dinoflagellate</name>
    <dbReference type="NCBI Taxonomy" id="89957"/>
    <lineage>
        <taxon>Eukaryota</taxon>
        <taxon>Sar</taxon>
        <taxon>Alveolata</taxon>
        <taxon>Dinophyceae</taxon>
        <taxon>Suessiales</taxon>
        <taxon>Suessiaceae</taxon>
        <taxon>Polarella</taxon>
    </lineage>
</organism>
<accession>A0A813H2I6</accession>
<dbReference type="AlphaFoldDB" id="A0A813H2I6"/>
<reference evidence="1" key="1">
    <citation type="submission" date="2021-02" db="EMBL/GenBank/DDBJ databases">
        <authorList>
            <person name="Dougan E. K."/>
            <person name="Rhodes N."/>
            <person name="Thang M."/>
            <person name="Chan C."/>
        </authorList>
    </citation>
    <scope>NUCLEOTIDE SEQUENCE</scope>
</reference>
<evidence type="ECO:0000313" key="2">
    <source>
        <dbReference type="Proteomes" id="UP000654075"/>
    </source>
</evidence>
<protein>
    <submittedName>
        <fullName evidence="1">Uncharacterized protein</fullName>
    </submittedName>
</protein>
<sequence>IVPNECHGDFALKSRELPRHSTPLSGDARSAPEYVEYMVPAPEYVEYVEPNPGMGLVVTKAPRTPAQQANISPDWFPADRNVTFSAEKPELKLFERAGTAKKGPRDDGILWNLLPGT</sequence>
<dbReference type="EMBL" id="CAJNNV010030271">
    <property type="protein sequence ID" value="CAE8631987.1"/>
    <property type="molecule type" value="Genomic_DNA"/>
</dbReference>
<evidence type="ECO:0000313" key="1">
    <source>
        <dbReference type="EMBL" id="CAE8631987.1"/>
    </source>
</evidence>
<gene>
    <name evidence="1" type="ORF">PGLA1383_LOCUS47988</name>
</gene>
<keyword evidence="2" id="KW-1185">Reference proteome</keyword>
<proteinExistence type="predicted"/>